<dbReference type="InParanoid" id="A0A0C2WSD5"/>
<protein>
    <submittedName>
        <fullName evidence="1">Uncharacterized protein</fullName>
    </submittedName>
</protein>
<sequence length="96" mass="11129">MKRHIKGRLSKSVIPPLLSSKNASTHLCGGVYLMATWDHYWEYVPSSRIYWKYSHCQIVVRWTHGEGVLTLLFQKFNRLSVCLKPASLMLTFVAVF</sequence>
<evidence type="ECO:0000313" key="1">
    <source>
        <dbReference type="EMBL" id="KIL64582.1"/>
    </source>
</evidence>
<accession>A0A0C2WSD5</accession>
<dbReference type="AlphaFoldDB" id="A0A0C2WSD5"/>
<dbReference type="Proteomes" id="UP000054549">
    <property type="component" value="Unassembled WGS sequence"/>
</dbReference>
<organism evidence="1 2">
    <name type="scientific">Amanita muscaria (strain Koide BX008)</name>
    <dbReference type="NCBI Taxonomy" id="946122"/>
    <lineage>
        <taxon>Eukaryota</taxon>
        <taxon>Fungi</taxon>
        <taxon>Dikarya</taxon>
        <taxon>Basidiomycota</taxon>
        <taxon>Agaricomycotina</taxon>
        <taxon>Agaricomycetes</taxon>
        <taxon>Agaricomycetidae</taxon>
        <taxon>Agaricales</taxon>
        <taxon>Pluteineae</taxon>
        <taxon>Amanitaceae</taxon>
        <taxon>Amanita</taxon>
    </lineage>
</organism>
<reference evidence="1 2" key="1">
    <citation type="submission" date="2014-04" db="EMBL/GenBank/DDBJ databases">
        <title>Evolutionary Origins and Diversification of the Mycorrhizal Mutualists.</title>
        <authorList>
            <consortium name="DOE Joint Genome Institute"/>
            <consortium name="Mycorrhizal Genomics Consortium"/>
            <person name="Kohler A."/>
            <person name="Kuo A."/>
            <person name="Nagy L.G."/>
            <person name="Floudas D."/>
            <person name="Copeland A."/>
            <person name="Barry K.W."/>
            <person name="Cichocki N."/>
            <person name="Veneault-Fourrey C."/>
            <person name="LaButti K."/>
            <person name="Lindquist E.A."/>
            <person name="Lipzen A."/>
            <person name="Lundell T."/>
            <person name="Morin E."/>
            <person name="Murat C."/>
            <person name="Riley R."/>
            <person name="Ohm R."/>
            <person name="Sun H."/>
            <person name="Tunlid A."/>
            <person name="Henrissat B."/>
            <person name="Grigoriev I.V."/>
            <person name="Hibbett D.S."/>
            <person name="Martin F."/>
        </authorList>
    </citation>
    <scope>NUCLEOTIDE SEQUENCE [LARGE SCALE GENOMIC DNA]</scope>
    <source>
        <strain evidence="1 2">Koide BX008</strain>
    </source>
</reference>
<dbReference type="HOGENOM" id="CLU_2359253_0_0_1"/>
<evidence type="ECO:0000313" key="2">
    <source>
        <dbReference type="Proteomes" id="UP000054549"/>
    </source>
</evidence>
<name>A0A0C2WSD5_AMAMK</name>
<keyword evidence="2" id="KW-1185">Reference proteome</keyword>
<dbReference type="EMBL" id="KN818248">
    <property type="protein sequence ID" value="KIL64582.1"/>
    <property type="molecule type" value="Genomic_DNA"/>
</dbReference>
<gene>
    <name evidence="1" type="ORF">M378DRAFT_579252</name>
</gene>
<proteinExistence type="predicted"/>